<dbReference type="AlphaFoldDB" id="A0AAN6Y5D7"/>
<reference evidence="2" key="2">
    <citation type="submission" date="2023-05" db="EMBL/GenBank/DDBJ databases">
        <authorList>
            <consortium name="Lawrence Berkeley National Laboratory"/>
            <person name="Steindorff A."/>
            <person name="Hensen N."/>
            <person name="Bonometti L."/>
            <person name="Westerberg I."/>
            <person name="Brannstrom I.O."/>
            <person name="Guillou S."/>
            <person name="Cros-Aarteil S."/>
            <person name="Calhoun S."/>
            <person name="Haridas S."/>
            <person name="Kuo A."/>
            <person name="Mondo S."/>
            <person name="Pangilinan J."/>
            <person name="Riley R."/>
            <person name="Labutti K."/>
            <person name="Andreopoulos B."/>
            <person name="Lipzen A."/>
            <person name="Chen C."/>
            <person name="Yanf M."/>
            <person name="Daum C."/>
            <person name="Ng V."/>
            <person name="Clum A."/>
            <person name="Ohm R."/>
            <person name="Martin F."/>
            <person name="Silar P."/>
            <person name="Natvig D."/>
            <person name="Lalanne C."/>
            <person name="Gautier V."/>
            <person name="Ament-Velasquez S.L."/>
            <person name="Kruys A."/>
            <person name="Hutchinson M.I."/>
            <person name="Powell A.J."/>
            <person name="Barry K."/>
            <person name="Miller A.N."/>
            <person name="Grigoriev I.V."/>
            <person name="Debuchy R."/>
            <person name="Gladieux P."/>
            <person name="Thoren M.H."/>
            <person name="Johannesson H."/>
        </authorList>
    </citation>
    <scope>NUCLEOTIDE SEQUENCE</scope>
    <source>
        <strain evidence="2">PSN293</strain>
    </source>
</reference>
<dbReference type="Proteomes" id="UP001301769">
    <property type="component" value="Unassembled WGS sequence"/>
</dbReference>
<dbReference type="EMBL" id="MU858120">
    <property type="protein sequence ID" value="KAK4212804.1"/>
    <property type="molecule type" value="Genomic_DNA"/>
</dbReference>
<reference evidence="2" key="1">
    <citation type="journal article" date="2023" name="Mol. Phylogenet. Evol.">
        <title>Genome-scale phylogeny and comparative genomics of the fungal order Sordariales.</title>
        <authorList>
            <person name="Hensen N."/>
            <person name="Bonometti L."/>
            <person name="Westerberg I."/>
            <person name="Brannstrom I.O."/>
            <person name="Guillou S."/>
            <person name="Cros-Aarteil S."/>
            <person name="Calhoun S."/>
            <person name="Haridas S."/>
            <person name="Kuo A."/>
            <person name="Mondo S."/>
            <person name="Pangilinan J."/>
            <person name="Riley R."/>
            <person name="LaButti K."/>
            <person name="Andreopoulos B."/>
            <person name="Lipzen A."/>
            <person name="Chen C."/>
            <person name="Yan M."/>
            <person name="Daum C."/>
            <person name="Ng V."/>
            <person name="Clum A."/>
            <person name="Steindorff A."/>
            <person name="Ohm R.A."/>
            <person name="Martin F."/>
            <person name="Silar P."/>
            <person name="Natvig D.O."/>
            <person name="Lalanne C."/>
            <person name="Gautier V."/>
            <person name="Ament-Velasquez S.L."/>
            <person name="Kruys A."/>
            <person name="Hutchinson M.I."/>
            <person name="Powell A.J."/>
            <person name="Barry K."/>
            <person name="Miller A.N."/>
            <person name="Grigoriev I.V."/>
            <person name="Debuchy R."/>
            <person name="Gladieux P."/>
            <person name="Hiltunen Thoren M."/>
            <person name="Johannesson H."/>
        </authorList>
    </citation>
    <scope>NUCLEOTIDE SEQUENCE</scope>
    <source>
        <strain evidence="2">PSN293</strain>
    </source>
</reference>
<name>A0AAN6Y5D7_9PEZI</name>
<keyword evidence="1" id="KW-1133">Transmembrane helix</keyword>
<keyword evidence="1" id="KW-0812">Transmembrane</keyword>
<evidence type="ECO:0000313" key="2">
    <source>
        <dbReference type="EMBL" id="KAK4212804.1"/>
    </source>
</evidence>
<keyword evidence="1" id="KW-0472">Membrane</keyword>
<gene>
    <name evidence="2" type="ORF">QBC37DRAFT_424222</name>
</gene>
<feature type="transmembrane region" description="Helical" evidence="1">
    <location>
        <begin position="75"/>
        <end position="100"/>
    </location>
</feature>
<evidence type="ECO:0000256" key="1">
    <source>
        <dbReference type="SAM" id="Phobius"/>
    </source>
</evidence>
<comment type="caution">
    <text evidence="2">The sequence shown here is derived from an EMBL/GenBank/DDBJ whole genome shotgun (WGS) entry which is preliminary data.</text>
</comment>
<organism evidence="2 3">
    <name type="scientific">Rhypophila decipiens</name>
    <dbReference type="NCBI Taxonomy" id="261697"/>
    <lineage>
        <taxon>Eukaryota</taxon>
        <taxon>Fungi</taxon>
        <taxon>Dikarya</taxon>
        <taxon>Ascomycota</taxon>
        <taxon>Pezizomycotina</taxon>
        <taxon>Sordariomycetes</taxon>
        <taxon>Sordariomycetidae</taxon>
        <taxon>Sordariales</taxon>
        <taxon>Naviculisporaceae</taxon>
        <taxon>Rhypophila</taxon>
    </lineage>
</organism>
<proteinExistence type="predicted"/>
<evidence type="ECO:0000313" key="3">
    <source>
        <dbReference type="Proteomes" id="UP001301769"/>
    </source>
</evidence>
<accession>A0AAN6Y5D7</accession>
<keyword evidence="3" id="KW-1185">Reference proteome</keyword>
<sequence>MKFPCYHFCLFLGSRIGAGEGMVSGELWMSGTREQQVVNWKSPWQELFSLSRSAGHHHLAHCLFMRFDQALLSFFFFWCFFFTSLFFSLAFLSVPFFSIIQNHAMTGRAQYALERSSVPIAHSFDIASLFLADKSFYSLHSPLPPIWECIAGLGMETLAWKGAENEDWGLTSRPFVFSVFLLAGEGWMGKRMGFSFLNIQAA</sequence>
<protein>
    <submittedName>
        <fullName evidence="2">Uncharacterized protein</fullName>
    </submittedName>
</protein>